<dbReference type="EMBL" id="CAJOBI010066031">
    <property type="protein sequence ID" value="CAF4436543.1"/>
    <property type="molecule type" value="Genomic_DNA"/>
</dbReference>
<organism evidence="4 5">
    <name type="scientific">Rotaria magnacalcarata</name>
    <dbReference type="NCBI Taxonomy" id="392030"/>
    <lineage>
        <taxon>Eukaryota</taxon>
        <taxon>Metazoa</taxon>
        <taxon>Spiralia</taxon>
        <taxon>Gnathifera</taxon>
        <taxon>Rotifera</taxon>
        <taxon>Eurotatoria</taxon>
        <taxon>Bdelloidea</taxon>
        <taxon>Philodinida</taxon>
        <taxon>Philodinidae</taxon>
        <taxon>Rotaria</taxon>
    </lineage>
</organism>
<dbReference type="AlphaFoldDB" id="A0A8S2W7Y4"/>
<dbReference type="EMBL" id="CAJOBJ010033719">
    <property type="protein sequence ID" value="CAF4288086.1"/>
    <property type="molecule type" value="Genomic_DNA"/>
</dbReference>
<evidence type="ECO:0000313" key="1">
    <source>
        <dbReference type="EMBL" id="CAF4166001.1"/>
    </source>
</evidence>
<sequence length="53" mass="6245">FPNLLRNVQAEIRQANVETPDLIANMNEYLLADRIVPPRIVKQYDKIIKIIQR</sequence>
<gene>
    <name evidence="1" type="ORF">BYL167_LOCUS22195</name>
    <name evidence="2" type="ORF">BYL167_LOCUS22219</name>
    <name evidence="3" type="ORF">GIL414_LOCUS25281</name>
    <name evidence="4" type="ORF">SMN809_LOCUS32072</name>
</gene>
<name>A0A8S2W7Y4_9BILA</name>
<dbReference type="EMBL" id="CAJOBH010011912">
    <property type="protein sequence ID" value="CAF4166001.1"/>
    <property type="molecule type" value="Genomic_DNA"/>
</dbReference>
<evidence type="ECO:0000313" key="4">
    <source>
        <dbReference type="EMBL" id="CAF4436543.1"/>
    </source>
</evidence>
<dbReference type="Proteomes" id="UP000676336">
    <property type="component" value="Unassembled WGS sequence"/>
</dbReference>
<protein>
    <submittedName>
        <fullName evidence="4">Uncharacterized protein</fullName>
    </submittedName>
</protein>
<evidence type="ECO:0000313" key="5">
    <source>
        <dbReference type="Proteomes" id="UP000676336"/>
    </source>
</evidence>
<proteinExistence type="predicted"/>
<evidence type="ECO:0000313" key="3">
    <source>
        <dbReference type="EMBL" id="CAF4288086.1"/>
    </source>
</evidence>
<dbReference type="Proteomes" id="UP000681720">
    <property type="component" value="Unassembled WGS sequence"/>
</dbReference>
<reference evidence="4" key="1">
    <citation type="submission" date="2021-02" db="EMBL/GenBank/DDBJ databases">
        <authorList>
            <person name="Nowell W R."/>
        </authorList>
    </citation>
    <scope>NUCLEOTIDE SEQUENCE</scope>
</reference>
<feature type="non-terminal residue" evidence="4">
    <location>
        <position position="1"/>
    </location>
</feature>
<comment type="caution">
    <text evidence="4">The sequence shown here is derived from an EMBL/GenBank/DDBJ whole genome shotgun (WGS) entry which is preliminary data.</text>
</comment>
<feature type="non-terminal residue" evidence="4">
    <location>
        <position position="53"/>
    </location>
</feature>
<dbReference type="Proteomes" id="UP000681967">
    <property type="component" value="Unassembled WGS sequence"/>
</dbReference>
<evidence type="ECO:0000313" key="2">
    <source>
        <dbReference type="EMBL" id="CAF4166663.1"/>
    </source>
</evidence>
<dbReference type="EMBL" id="CAJOBH010012016">
    <property type="protein sequence ID" value="CAF4166663.1"/>
    <property type="molecule type" value="Genomic_DNA"/>
</dbReference>
<accession>A0A8S2W7Y4</accession>